<accession>A0A1G4T0I6</accession>
<dbReference type="HAMAP" id="MF_00048">
    <property type="entry name" value="UPF0102"/>
    <property type="match status" value="1"/>
</dbReference>
<dbReference type="InterPro" id="IPR011856">
    <property type="entry name" value="tRNA_endonuc-like_dom_sf"/>
</dbReference>
<dbReference type="Gene3D" id="3.40.1350.10">
    <property type="match status" value="1"/>
</dbReference>
<protein>
    <recommendedName>
        <fullName evidence="2">UPF0102 protein SAMN02927928_3074</fullName>
    </recommendedName>
</protein>
<dbReference type="InterPro" id="IPR003509">
    <property type="entry name" value="UPF0102_YraN-like"/>
</dbReference>
<evidence type="ECO:0000313" key="4">
    <source>
        <dbReference type="Proteomes" id="UP000199150"/>
    </source>
</evidence>
<keyword evidence="3" id="KW-0255">Endonuclease</keyword>
<dbReference type="AlphaFoldDB" id="A0A1G4T0I6"/>
<dbReference type="Pfam" id="PF02021">
    <property type="entry name" value="UPF0102"/>
    <property type="match status" value="1"/>
</dbReference>
<dbReference type="GO" id="GO:0003676">
    <property type="term" value="F:nucleic acid binding"/>
    <property type="evidence" value="ECO:0007669"/>
    <property type="project" value="InterPro"/>
</dbReference>
<reference evidence="4" key="1">
    <citation type="submission" date="2016-10" db="EMBL/GenBank/DDBJ databases">
        <authorList>
            <person name="Varghese N."/>
            <person name="Submissions S."/>
        </authorList>
    </citation>
    <scope>NUCLEOTIDE SEQUENCE [LARGE SCALE GENOMIC DNA]</scope>
    <source>
        <strain evidence="4">CGMCC 1.3431</strain>
    </source>
</reference>
<evidence type="ECO:0000256" key="1">
    <source>
        <dbReference type="ARBA" id="ARBA00006738"/>
    </source>
</evidence>
<dbReference type="InterPro" id="IPR011335">
    <property type="entry name" value="Restrct_endonuc-II-like"/>
</dbReference>
<sequence>MDKALRGAKAHKRGHLAEYVALIHLMLKGYRILGFRLKMPQGEIDILAQKGTRLHLVEVKQRRSHEEAFETVSTIQQERLWQAGLALLEKKPRLRKLDLVIDLYTIAPGQWPRHQINAFEKIERF</sequence>
<organism evidence="3 4">
    <name type="scientific">Asticcacaulis taihuensis</name>
    <dbReference type="NCBI Taxonomy" id="260084"/>
    <lineage>
        <taxon>Bacteria</taxon>
        <taxon>Pseudomonadati</taxon>
        <taxon>Pseudomonadota</taxon>
        <taxon>Alphaproteobacteria</taxon>
        <taxon>Caulobacterales</taxon>
        <taxon>Caulobacteraceae</taxon>
        <taxon>Asticcacaulis</taxon>
    </lineage>
</organism>
<dbReference type="GO" id="GO:0004519">
    <property type="term" value="F:endonuclease activity"/>
    <property type="evidence" value="ECO:0007669"/>
    <property type="project" value="UniProtKB-KW"/>
</dbReference>
<dbReference type="Proteomes" id="UP000199150">
    <property type="component" value="Unassembled WGS sequence"/>
</dbReference>
<dbReference type="PANTHER" id="PTHR34039">
    <property type="entry name" value="UPF0102 PROTEIN YRAN"/>
    <property type="match status" value="1"/>
</dbReference>
<dbReference type="NCBIfam" id="NF009151">
    <property type="entry name" value="PRK12497.1-5"/>
    <property type="match status" value="1"/>
</dbReference>
<evidence type="ECO:0000313" key="3">
    <source>
        <dbReference type="EMBL" id="SCW74707.1"/>
    </source>
</evidence>
<keyword evidence="3" id="KW-0540">Nuclease</keyword>
<proteinExistence type="inferred from homology"/>
<dbReference type="EMBL" id="FMTS01000006">
    <property type="protein sequence ID" value="SCW74707.1"/>
    <property type="molecule type" value="Genomic_DNA"/>
</dbReference>
<dbReference type="RefSeq" id="WP_090649800.1">
    <property type="nucleotide sequence ID" value="NZ_CBCRYE010000005.1"/>
</dbReference>
<dbReference type="SUPFAM" id="SSF52980">
    <property type="entry name" value="Restriction endonuclease-like"/>
    <property type="match status" value="1"/>
</dbReference>
<name>A0A1G4T0I6_9CAUL</name>
<comment type="similarity">
    <text evidence="1 2">Belongs to the UPF0102 family.</text>
</comment>
<dbReference type="STRING" id="260084.SAMN02927928_3074"/>
<keyword evidence="4" id="KW-1185">Reference proteome</keyword>
<keyword evidence="3" id="KW-0378">Hydrolase</keyword>
<dbReference type="PANTHER" id="PTHR34039:SF1">
    <property type="entry name" value="UPF0102 PROTEIN YRAN"/>
    <property type="match status" value="1"/>
</dbReference>
<gene>
    <name evidence="3" type="ORF">SAMN02927928_3074</name>
</gene>
<evidence type="ECO:0000256" key="2">
    <source>
        <dbReference type="HAMAP-Rule" id="MF_00048"/>
    </source>
</evidence>